<dbReference type="Pfam" id="PF23271">
    <property type="entry name" value="HEAT_GCN1"/>
    <property type="match status" value="1"/>
</dbReference>
<dbReference type="InterPro" id="IPR022716">
    <property type="entry name" value="Gcn1_N"/>
</dbReference>
<dbReference type="PANTHER" id="PTHR23346">
    <property type="entry name" value="TRANSLATIONAL ACTIVATOR GCN1-RELATED"/>
    <property type="match status" value="1"/>
</dbReference>
<name>A0AAV0BPW2_PHAPC</name>
<evidence type="ECO:0000313" key="6">
    <source>
        <dbReference type="Proteomes" id="UP001153365"/>
    </source>
</evidence>
<evidence type="ECO:0000256" key="1">
    <source>
        <dbReference type="ARBA" id="ARBA00007366"/>
    </source>
</evidence>
<feature type="non-terminal residue" evidence="5">
    <location>
        <position position="2555"/>
    </location>
</feature>
<dbReference type="Pfam" id="PF12074">
    <property type="entry name" value="Gcn1_N"/>
    <property type="match status" value="1"/>
</dbReference>
<feature type="repeat" description="HEAT" evidence="3">
    <location>
        <begin position="1694"/>
        <end position="1732"/>
    </location>
</feature>
<accession>A0AAV0BPW2</accession>
<protein>
    <submittedName>
        <fullName evidence="5">Armadillo-type protein</fullName>
    </submittedName>
</protein>
<dbReference type="Pfam" id="PF24916">
    <property type="entry name" value="HEAT_GCN1_fung"/>
    <property type="match status" value="1"/>
</dbReference>
<dbReference type="Pfam" id="PF24993">
    <property type="entry name" value="GNC1_N"/>
    <property type="match status" value="1"/>
</dbReference>
<dbReference type="GO" id="GO:0019887">
    <property type="term" value="F:protein kinase regulator activity"/>
    <property type="evidence" value="ECO:0007669"/>
    <property type="project" value="TreeGrafter"/>
</dbReference>
<organism evidence="5 6">
    <name type="scientific">Phakopsora pachyrhizi</name>
    <name type="common">Asian soybean rust disease fungus</name>
    <dbReference type="NCBI Taxonomy" id="170000"/>
    <lineage>
        <taxon>Eukaryota</taxon>
        <taxon>Fungi</taxon>
        <taxon>Dikarya</taxon>
        <taxon>Basidiomycota</taxon>
        <taxon>Pucciniomycotina</taxon>
        <taxon>Pucciniomycetes</taxon>
        <taxon>Pucciniales</taxon>
        <taxon>Phakopsoraceae</taxon>
        <taxon>Phakopsora</taxon>
    </lineage>
</organism>
<dbReference type="SUPFAM" id="SSF48371">
    <property type="entry name" value="ARM repeat"/>
    <property type="match status" value="4"/>
</dbReference>
<feature type="domain" description="TOG" evidence="4">
    <location>
        <begin position="1398"/>
        <end position="1634"/>
    </location>
</feature>
<evidence type="ECO:0000256" key="2">
    <source>
        <dbReference type="ARBA" id="ARBA00022737"/>
    </source>
</evidence>
<dbReference type="PROSITE" id="PS50077">
    <property type="entry name" value="HEAT_REPEAT"/>
    <property type="match status" value="2"/>
</dbReference>
<reference evidence="5" key="1">
    <citation type="submission" date="2022-06" db="EMBL/GenBank/DDBJ databases">
        <authorList>
            <consortium name="SYNGENTA / RWTH Aachen University"/>
        </authorList>
    </citation>
    <scope>NUCLEOTIDE SEQUENCE</scope>
</reference>
<feature type="repeat" description="HEAT" evidence="3">
    <location>
        <begin position="1575"/>
        <end position="1613"/>
    </location>
</feature>
<proteinExistence type="inferred from homology"/>
<evidence type="ECO:0000256" key="3">
    <source>
        <dbReference type="PROSITE-ProRule" id="PRU00103"/>
    </source>
</evidence>
<dbReference type="Pfam" id="PF24984">
    <property type="entry name" value="HEAT_EF3_GNC1"/>
    <property type="match status" value="1"/>
</dbReference>
<sequence length="2555" mass="280657">MPTRQPSIMNWVSSSATADAAADSEDDSASQGTELTWKIATGSGRRSIITSKQSVRIPFLRNQLLPLVKVTDAESVAQVLELFEILFDTIPRYDDASSRQAVLKVVEVVLRKDCAEERSDSQGLRATVIDWISRDIKTLCPSTYGGASGAPGTRLSILGWTCKLLEVYFSEIPEAASPSSSPNFLRLIDAMGLILDSFQDSACNRPSIKNSALVITRRLVRCNHQRIPELFKYLTQDSSSPQNATLLGLTIDVSLRLRVGREIVKGTPEGVGVGYVADHKLLILQWWVKKVLGSKTPLPIWTTSVFEDFCKRVITSDDFSQHVSSAASKLLLRSPEVSMPALNLFMKMTPGSVGPATQKDFFPVLVSAVKSSKSETRETALSFFKTLFEDEDSDVLAKVVEEISLPLKTGKTSGSEHRAALITMLAFIKPGQSFSPMLIKLFCDLLVKETNENALSALSLAIQIHLKFLLNSGINFDSSFIQAISKAMQDSKPLIRKAACQAIALSLWRPSGDNEKSPGEKPRPILSPESQTSLAKALEVNLKNASTNPLTSVAGPLEGYIAVALCSSACLRDWSTIRTMWKENPILSTIGVASPKPSFLFMDRLYHKQAATTDDSIWLARSLDSIFDLVKPDLGNNLTFRNLFAQAVLFLVTETSSHEARSLSAELVCEWFKRAPMILFSTLVHGLNDRFLKESAQKGSQKLLGARLRSLMETLFKESRLFDAQIRSQMLVDCFVICHSNLLDNSSSFWISLVRAAALDPEEVVSSNYNSLSQNIESTIPKSKEGDESLTDAAYLATKTLVLVAPTLALPEIVERVIELLDPEMVTYIQEFEIGVWKTPPEQNFLDVLPLQKTTIVSSNSAGDKSIEKWEMEVRESIEKKKAGGAKIFTKTEKELVEDQSKKEAEIRRKVEGSVFNLRHGFRLIKCLIRAREVTDDPIADYFASIVERCLRALQTEASSLVKEEGFSAFSSLASLTIEKLASLRLPLTLCILRGLNTKVVPGEMAIESLKDLVTRILYKVRSLAEQQAIDQKTFSYIAPLLSQVIRKRGIGLDSSQVEEVVEQIALVVDIMSFSAAEAAKVHDLRSKLIEDCLSVIGGYPQLIKAATTGLISIGSALAPDASDADIRVLLSGFLHPEAQARYAALQAAQPLDMTDIEWSSELWTICHDEDERNASLASDLWVENGFAIPPDCLKSLLLLLEHHAPLIRKSAAKSLPRVVQQHPQLTKAALNEISERYQVLAKELLPEYDRFGMIIPESIEREDPWKHRVALANALYQLAPHWSEAEILPLFSFLVEQSLRDRHEEVRTSMLAAGNAAIDLHGSVHLEKLISVFQLTLLKSSTLSETDDYVTEAAALLLGRLAQHLDANDSRLIEVIERLIEALKTPSESVQSAVSDCLPPLIRLRKENAPIYIQKLLENTLNSLKYAERRGAAYGLAGAVKGRGLTSIKEFSIADRLRDALEDKKNVRARQGALFGFEVLAGTLGRLFEPYLIQTVPALLAAFGDSAAEVREAIQDTARSIMRGLSGHAVKLILPSLLAGLDDKQWRTKKGAIELMGAMAYLAPKQLSMSLPTIIPRLTEVLTDTHAQVRSAANSSLKRFGEVVSSPEISAMQDVLLAALVDPARKTGKALDSLLSTAFVHYVDSSSLALLVPIIERGLKERTADVKRKSTQIVGNLATLAEAKDLSPYLPQLVPKVRQVLVDPVPEARATAAKALGSLVERLGEESFPDLVPSLLDTLRTDAPGIDQQGAAQGLSEIMSGLGTEKLDDILPEIILNTGSSKVYVREGFISLLIFLPATYGERFSPYLGRIIRPVLNGLADDSDYVREASMRAGRMIITNHSTKAVELLLPELEQGLFHESWRIRQSSVQLLGDLLFRVSGITSKAELEQEDVEEEETTLPSAEASRAALVEALGNDCRDRVLAAVYIIRQDSSGIVRSASVHIWKALVNNTPKVVREIMPTLMRILIRILASKGQEQRETAARTLGELVKKLGENILGTITSVLQKALASDDVHIRQGVGMAIIYVIASISHAQLENHQASFLAIVRLALVDSDESVRTAASKAFLSLQQRLGARAIDDTLPTLLNALRQPGSTSETALDALKELMRAGASSILAQLLPVITKQPISTFNAKVLASLLPVSGDAVTQFICSVVDNLRLSWKTEIDDEVRGSLNSSLRVIFGSLKELDSVNVLMMHLIGLSKSEDSTSRQDGCELFAIFCSSNTTDWSDYYLLWIRQLVSMLDDPVSKVVDSAWWTMDEMVKAMDKTEMNSLVTHLRRAIEALGKPGQEVSGFCRPMGLKPLLPILLQGMLAGAADQREQAALAFGNLVERTSQEYVKPYVTQIAGPLIRVMGERFPAPVKSAILQTFSVLLTRIPQYIRPFFPQLQRTFIKSASDGSSATVRNKAVIALGLLMKHQPRIDPLVSEILGYTRTFEEVDLQSTMISALAAMVLNGGTNITQSPMNDIVNFVDETLQEPLISDSIAEALSRLICALGKVKASCITNFMSYIIVEPPTPLAAMCARELIENAGEVVYKLDIQQELVSFVLKSLTGGV</sequence>
<dbReference type="GO" id="GO:0034198">
    <property type="term" value="P:cellular response to amino acid starvation"/>
    <property type="evidence" value="ECO:0007669"/>
    <property type="project" value="TreeGrafter"/>
</dbReference>
<dbReference type="EMBL" id="CALTRL010005952">
    <property type="protein sequence ID" value="CAH7688084.1"/>
    <property type="molecule type" value="Genomic_DNA"/>
</dbReference>
<dbReference type="InterPro" id="IPR056809">
    <property type="entry name" value="HEAT_GCN1_fung"/>
</dbReference>
<dbReference type="InterPro" id="IPR021133">
    <property type="entry name" value="HEAT_type_2"/>
</dbReference>
<evidence type="ECO:0000313" key="5">
    <source>
        <dbReference type="EMBL" id="CAH7688084.1"/>
    </source>
</evidence>
<dbReference type="PANTHER" id="PTHR23346:SF7">
    <property type="entry name" value="STALLED RIBOSOME SENSOR GCN1"/>
    <property type="match status" value="1"/>
</dbReference>
<comment type="similarity">
    <text evidence="1">Belongs to the GCN1 family.</text>
</comment>
<keyword evidence="2" id="KW-0677">Repeat</keyword>
<dbReference type="GO" id="GO:0006417">
    <property type="term" value="P:regulation of translation"/>
    <property type="evidence" value="ECO:0007669"/>
    <property type="project" value="TreeGrafter"/>
</dbReference>
<dbReference type="InterPro" id="IPR011989">
    <property type="entry name" value="ARM-like"/>
</dbReference>
<gene>
    <name evidence="5" type="ORF">PPACK8108_LOCUS22988</name>
</gene>
<dbReference type="Gene3D" id="1.25.10.10">
    <property type="entry name" value="Leucine-rich Repeat Variant"/>
    <property type="match status" value="7"/>
</dbReference>
<dbReference type="GO" id="GO:0005829">
    <property type="term" value="C:cytosol"/>
    <property type="evidence" value="ECO:0007669"/>
    <property type="project" value="TreeGrafter"/>
</dbReference>
<comment type="caution">
    <text evidence="5">The sequence shown here is derived from an EMBL/GenBank/DDBJ whole genome shotgun (WGS) entry which is preliminary data.</text>
</comment>
<dbReference type="Proteomes" id="UP001153365">
    <property type="component" value="Unassembled WGS sequence"/>
</dbReference>
<dbReference type="Pfam" id="PF24987">
    <property type="entry name" value="HEAT_EF3_N"/>
    <property type="match status" value="2"/>
</dbReference>
<dbReference type="InterPro" id="IPR056810">
    <property type="entry name" value="GNC1-like_N"/>
</dbReference>
<evidence type="ECO:0000259" key="4">
    <source>
        <dbReference type="SMART" id="SM01349"/>
    </source>
</evidence>
<dbReference type="SMART" id="SM01349">
    <property type="entry name" value="TOG"/>
    <property type="match status" value="1"/>
</dbReference>
<dbReference type="InterPro" id="IPR057546">
    <property type="entry name" value="HEAT_GCN1"/>
</dbReference>
<dbReference type="InterPro" id="IPR016024">
    <property type="entry name" value="ARM-type_fold"/>
</dbReference>
<dbReference type="InterPro" id="IPR034085">
    <property type="entry name" value="TOG"/>
</dbReference>
<keyword evidence="6" id="KW-1185">Reference proteome</keyword>